<dbReference type="Proteomes" id="UP000030641">
    <property type="component" value="Unassembled WGS sequence"/>
</dbReference>
<name>A0A074ZH33_AURSE</name>
<dbReference type="InParanoid" id="A0A074ZH33"/>
<dbReference type="HOGENOM" id="CLU_2589343_0_0_1"/>
<proteinExistence type="predicted"/>
<dbReference type="EMBL" id="KL584753">
    <property type="protein sequence ID" value="KEQ97866.1"/>
    <property type="molecule type" value="Genomic_DNA"/>
</dbReference>
<evidence type="ECO:0000313" key="2">
    <source>
        <dbReference type="Proteomes" id="UP000030641"/>
    </source>
</evidence>
<reference evidence="1 2" key="1">
    <citation type="journal article" date="2014" name="BMC Genomics">
        <title>Genome sequencing of four Aureobasidium pullulans varieties: biotechnological potential, stress tolerance, and description of new species.</title>
        <authorList>
            <person name="Gostin Ar C."/>
            <person name="Ohm R.A."/>
            <person name="Kogej T."/>
            <person name="Sonjak S."/>
            <person name="Turk M."/>
            <person name="Zajc J."/>
            <person name="Zalar P."/>
            <person name="Grube M."/>
            <person name="Sun H."/>
            <person name="Han J."/>
            <person name="Sharma A."/>
            <person name="Chiniquy J."/>
            <person name="Ngan C.Y."/>
            <person name="Lipzen A."/>
            <person name="Barry K."/>
            <person name="Grigoriev I.V."/>
            <person name="Gunde-Cimerman N."/>
        </authorList>
    </citation>
    <scope>NUCLEOTIDE SEQUENCE [LARGE SCALE GENOMIC DNA]</scope>
    <source>
        <strain evidence="1 2">EXF-2481</strain>
    </source>
</reference>
<protein>
    <submittedName>
        <fullName evidence="1">Uncharacterized protein</fullName>
    </submittedName>
</protein>
<evidence type="ECO:0000313" key="1">
    <source>
        <dbReference type="EMBL" id="KEQ97866.1"/>
    </source>
</evidence>
<dbReference type="GeneID" id="25365840"/>
<accession>A0A074ZH33</accession>
<gene>
    <name evidence="1" type="ORF">AUEXF2481DRAFT_37426</name>
</gene>
<keyword evidence="2" id="KW-1185">Reference proteome</keyword>
<dbReference type="RefSeq" id="XP_013346328.1">
    <property type="nucleotide sequence ID" value="XM_013490874.1"/>
</dbReference>
<dbReference type="AlphaFoldDB" id="A0A074ZH33"/>
<organism evidence="1 2">
    <name type="scientific">Aureobasidium subglaciale (strain EXF-2481)</name>
    <name type="common">Aureobasidium pullulans var. subglaciale</name>
    <dbReference type="NCBI Taxonomy" id="1043005"/>
    <lineage>
        <taxon>Eukaryota</taxon>
        <taxon>Fungi</taxon>
        <taxon>Dikarya</taxon>
        <taxon>Ascomycota</taxon>
        <taxon>Pezizomycotina</taxon>
        <taxon>Dothideomycetes</taxon>
        <taxon>Dothideomycetidae</taxon>
        <taxon>Dothideales</taxon>
        <taxon>Saccotheciaceae</taxon>
        <taxon>Aureobasidium</taxon>
    </lineage>
</organism>
<sequence>MRDIPWLSQRAHVRITCSTPVMQVYTANVTCQIRHQVIKRRVPNIPIPGPTRMVGVTMQPDQPLPSALDSELASYVWTWN</sequence>